<dbReference type="Proteomes" id="UP000269573">
    <property type="component" value="Unassembled WGS sequence"/>
</dbReference>
<comment type="subcellular location">
    <subcellularLocation>
        <location evidence="1">Secreted</location>
    </subcellularLocation>
</comment>
<proteinExistence type="inferred from homology"/>
<comment type="caution">
    <text evidence="11">The sequence shown here is derived from an EMBL/GenBank/DDBJ whole genome shotgun (WGS) entry which is preliminary data.</text>
</comment>
<dbReference type="InterPro" id="IPR050131">
    <property type="entry name" value="Peptidase_S8_subtilisin-like"/>
</dbReference>
<evidence type="ECO:0000256" key="7">
    <source>
        <dbReference type="PROSITE-ProRule" id="PRU01240"/>
    </source>
</evidence>
<dbReference type="Pfam" id="PF22148">
    <property type="entry name" value="Fervidolysin_NPro-like"/>
    <property type="match status" value="1"/>
</dbReference>
<keyword evidence="4 7" id="KW-0645">Protease</keyword>
<evidence type="ECO:0000256" key="3">
    <source>
        <dbReference type="ARBA" id="ARBA00022525"/>
    </source>
</evidence>
<dbReference type="Gene3D" id="3.40.50.200">
    <property type="entry name" value="Peptidase S8/S53 domain"/>
    <property type="match status" value="1"/>
</dbReference>
<keyword evidence="5 7" id="KW-0378">Hydrolase</keyword>
<dbReference type="SUPFAM" id="SSF52743">
    <property type="entry name" value="Subtilisin-like"/>
    <property type="match status" value="1"/>
</dbReference>
<evidence type="ECO:0000256" key="4">
    <source>
        <dbReference type="ARBA" id="ARBA00022670"/>
    </source>
</evidence>
<dbReference type="PROSITE" id="PS00137">
    <property type="entry name" value="SUBTILASE_HIS"/>
    <property type="match status" value="1"/>
</dbReference>
<feature type="active site" description="Charge relay system" evidence="7">
    <location>
        <position position="330"/>
    </location>
</feature>
<dbReference type="InterPro" id="IPR022398">
    <property type="entry name" value="Peptidase_S8_His-AS"/>
</dbReference>
<dbReference type="EMBL" id="RHHU01000010">
    <property type="protein sequence ID" value="RNB83962.1"/>
    <property type="molecule type" value="Genomic_DNA"/>
</dbReference>
<dbReference type="PROSITE" id="PS51892">
    <property type="entry name" value="SUBTILASE"/>
    <property type="match status" value="1"/>
</dbReference>
<evidence type="ECO:0000259" key="9">
    <source>
        <dbReference type="Pfam" id="PF00082"/>
    </source>
</evidence>
<dbReference type="GO" id="GO:0005576">
    <property type="term" value="C:extracellular region"/>
    <property type="evidence" value="ECO:0007669"/>
    <property type="project" value="UniProtKB-SubCell"/>
</dbReference>
<dbReference type="InterPro" id="IPR023827">
    <property type="entry name" value="Peptidase_S8_Asp-AS"/>
</dbReference>
<evidence type="ECO:0000256" key="5">
    <source>
        <dbReference type="ARBA" id="ARBA00022801"/>
    </source>
</evidence>
<protein>
    <submittedName>
        <fullName evidence="11">Peptidase S8</fullName>
    </submittedName>
</protein>
<keyword evidence="3" id="KW-0964">Secreted</keyword>
<evidence type="ECO:0000256" key="8">
    <source>
        <dbReference type="RuleBase" id="RU003355"/>
    </source>
</evidence>
<dbReference type="InterPro" id="IPR054399">
    <property type="entry name" value="Fervidolysin-like_N_prodom"/>
</dbReference>
<dbReference type="InterPro" id="IPR000209">
    <property type="entry name" value="Peptidase_S8/S53_dom"/>
</dbReference>
<keyword evidence="6 7" id="KW-0720">Serine protease</keyword>
<dbReference type="PROSITE" id="PS00136">
    <property type="entry name" value="SUBTILASE_ASP"/>
    <property type="match status" value="1"/>
</dbReference>
<dbReference type="PANTHER" id="PTHR43806">
    <property type="entry name" value="PEPTIDASE S8"/>
    <property type="match status" value="1"/>
</dbReference>
<dbReference type="InterPro" id="IPR036852">
    <property type="entry name" value="Peptidase_S8/S53_dom_sf"/>
</dbReference>
<dbReference type="CDD" id="cd07484">
    <property type="entry name" value="Peptidases_S8_Thermitase_like"/>
    <property type="match status" value="1"/>
</dbReference>
<dbReference type="PROSITE" id="PS00138">
    <property type="entry name" value="SUBTILASE_SER"/>
    <property type="match status" value="1"/>
</dbReference>
<evidence type="ECO:0000256" key="1">
    <source>
        <dbReference type="ARBA" id="ARBA00004613"/>
    </source>
</evidence>
<dbReference type="PRINTS" id="PR00723">
    <property type="entry name" value="SUBTILISIN"/>
</dbReference>
<dbReference type="Pfam" id="PF00082">
    <property type="entry name" value="Peptidase_S8"/>
    <property type="match status" value="1"/>
</dbReference>
<organism evidence="11 12">
    <name type="scientific">Brevibacillus nitrificans</name>
    <dbReference type="NCBI Taxonomy" id="651560"/>
    <lineage>
        <taxon>Bacteria</taxon>
        <taxon>Bacillati</taxon>
        <taxon>Bacillota</taxon>
        <taxon>Bacilli</taxon>
        <taxon>Bacillales</taxon>
        <taxon>Paenibacillaceae</taxon>
        <taxon>Brevibacillus</taxon>
    </lineage>
</organism>
<dbReference type="AlphaFoldDB" id="A0A3M8D7G8"/>
<feature type="active site" description="Charge relay system" evidence="7">
    <location>
        <position position="176"/>
    </location>
</feature>
<name>A0A3M8D7G8_9BACL</name>
<evidence type="ECO:0000256" key="2">
    <source>
        <dbReference type="ARBA" id="ARBA00011073"/>
    </source>
</evidence>
<evidence type="ECO:0000259" key="10">
    <source>
        <dbReference type="Pfam" id="PF22148"/>
    </source>
</evidence>
<sequence length="384" mass="41320">MGLWIGLLFAAALFGALYVYWDRREDQKWHDHVPNQLIVRFHDGITEEQMIEIHRKAKCELIGSEQELGIYHLTSKRKMRRIWKHYQGLDEIEFAEPNYRFKAFATSNDPYFASYQYGPQTIQAPSAWDVTQGSAAVKIAVVDTGVQLDHPELQSKISQGYDYVNNDANPMDGNGHGTHVAGIASAVTNNAYGIAGVCPLASILPVRVLDDSGSGDLLNVARGIIFAAAQGAQVINLSLGSPATSSTLQSAIDYAWRSGAVIVAAAGNDGSVVPSYPANYPNVISVASTNANDVKSGFSNYGRWVDVAAPGENILSTYPGSYYAYLSGTSMASPHVAGLAALLASQGKTNVQIQSVIQTTSDPIPGTGTFWKFGRVNAARAVRS</sequence>
<evidence type="ECO:0000256" key="6">
    <source>
        <dbReference type="ARBA" id="ARBA00022825"/>
    </source>
</evidence>
<dbReference type="InterPro" id="IPR015500">
    <property type="entry name" value="Peptidase_S8_subtilisin-rel"/>
</dbReference>
<accession>A0A3M8D7G8</accession>
<dbReference type="RefSeq" id="WP_122924458.1">
    <property type="nucleotide sequence ID" value="NZ_RHHU01000010.1"/>
</dbReference>
<dbReference type="GO" id="GO:0006508">
    <property type="term" value="P:proteolysis"/>
    <property type="evidence" value="ECO:0007669"/>
    <property type="project" value="UniProtKB-KW"/>
</dbReference>
<evidence type="ECO:0000313" key="12">
    <source>
        <dbReference type="Proteomes" id="UP000269573"/>
    </source>
</evidence>
<reference evidence="11 12" key="1">
    <citation type="submission" date="2018-10" db="EMBL/GenBank/DDBJ databases">
        <title>Phylogenomics of Brevibacillus.</title>
        <authorList>
            <person name="Dunlap C."/>
        </authorList>
    </citation>
    <scope>NUCLEOTIDE SEQUENCE [LARGE SCALE GENOMIC DNA]</scope>
    <source>
        <strain evidence="11 12">JCM 15774</strain>
    </source>
</reference>
<evidence type="ECO:0000313" key="11">
    <source>
        <dbReference type="EMBL" id="RNB83962.1"/>
    </source>
</evidence>
<dbReference type="InterPro" id="IPR023828">
    <property type="entry name" value="Peptidase_S8_Ser-AS"/>
</dbReference>
<feature type="domain" description="Peptidase S8/S53" evidence="9">
    <location>
        <begin position="136"/>
        <end position="362"/>
    </location>
</feature>
<gene>
    <name evidence="11" type="ORF">EDM59_15740</name>
</gene>
<keyword evidence="12" id="KW-1185">Reference proteome</keyword>
<feature type="active site" description="Charge relay system" evidence="7">
    <location>
        <position position="143"/>
    </location>
</feature>
<dbReference type="InterPro" id="IPR034084">
    <property type="entry name" value="Thermitase-like_dom"/>
</dbReference>
<feature type="domain" description="Fervidolysin-like N-terminal prodomain" evidence="10">
    <location>
        <begin position="28"/>
        <end position="98"/>
    </location>
</feature>
<comment type="similarity">
    <text evidence="2 7 8">Belongs to the peptidase S8 family.</text>
</comment>
<dbReference type="PANTHER" id="PTHR43806:SF11">
    <property type="entry name" value="CEREVISIN-RELATED"/>
    <property type="match status" value="1"/>
</dbReference>
<dbReference type="GO" id="GO:0004252">
    <property type="term" value="F:serine-type endopeptidase activity"/>
    <property type="evidence" value="ECO:0007669"/>
    <property type="project" value="UniProtKB-UniRule"/>
</dbReference>